<name>A0A0J1GJ92_9GAMM</name>
<dbReference type="PATRIC" id="fig|754436.4.peg.3591"/>
<comment type="similarity">
    <text evidence="7">Belongs to the radical SAM superfamily. Anaerobic sulfatase-maturating enzyme family.</text>
</comment>
<dbReference type="AlphaFoldDB" id="A0A0J1GJ92"/>
<dbReference type="SFLD" id="SFLDG01067">
    <property type="entry name" value="SPASM/twitch_domain_containing"/>
    <property type="match status" value="1"/>
</dbReference>
<dbReference type="SFLD" id="SFLDG01386">
    <property type="entry name" value="main_SPASM_domain-containing"/>
    <property type="match status" value="1"/>
</dbReference>
<evidence type="ECO:0000256" key="2">
    <source>
        <dbReference type="ARBA" id="ARBA00022485"/>
    </source>
</evidence>
<evidence type="ECO:0000256" key="3">
    <source>
        <dbReference type="ARBA" id="ARBA00022691"/>
    </source>
</evidence>
<dbReference type="CDD" id="cd21120">
    <property type="entry name" value="SPASM_anSME"/>
    <property type="match status" value="1"/>
</dbReference>
<dbReference type="SFLD" id="SFLDS00029">
    <property type="entry name" value="Radical_SAM"/>
    <property type="match status" value="1"/>
</dbReference>
<dbReference type="SFLD" id="SFLDG01384">
    <property type="entry name" value="thioether_bond_formation_requi"/>
    <property type="match status" value="1"/>
</dbReference>
<dbReference type="InterPro" id="IPR047207">
    <property type="entry name" value="SPASM_anSME"/>
</dbReference>
<dbReference type="InterPro" id="IPR058240">
    <property type="entry name" value="rSAM_sf"/>
</dbReference>
<dbReference type="Pfam" id="PF04055">
    <property type="entry name" value="Radical_SAM"/>
    <property type="match status" value="1"/>
</dbReference>
<dbReference type="InterPro" id="IPR023885">
    <property type="entry name" value="4Fe4S-binding_SPASM_dom"/>
</dbReference>
<reference evidence="9 10" key="1">
    <citation type="submission" date="2015-05" db="EMBL/GenBank/DDBJ databases">
        <title>Photobacterium galathea sp. nov.</title>
        <authorList>
            <person name="Machado H."/>
            <person name="Gram L."/>
        </authorList>
    </citation>
    <scope>NUCLEOTIDE SEQUENCE [LARGE SCALE GENOMIC DNA]</scope>
    <source>
        <strain evidence="9 10">DSM 25995</strain>
    </source>
</reference>
<dbReference type="GO" id="GO:0051539">
    <property type="term" value="F:4 iron, 4 sulfur cluster binding"/>
    <property type="evidence" value="ECO:0007669"/>
    <property type="project" value="UniProtKB-KW"/>
</dbReference>
<dbReference type="GO" id="GO:0016491">
    <property type="term" value="F:oxidoreductase activity"/>
    <property type="evidence" value="ECO:0007669"/>
    <property type="project" value="InterPro"/>
</dbReference>
<evidence type="ECO:0000256" key="4">
    <source>
        <dbReference type="ARBA" id="ARBA00022723"/>
    </source>
</evidence>
<sequence>MQANPLKARFHMMAKPTSYRCNLKCEYCFYLEKEALLDGKTSSPCGQSQPTTVKPQQDVMSDSVLKRYVRDYIASQPSDSIDFSWQGGEPTLAGLDFYRRVVKYQRQYAAGKAITNSFQTNAVAINRQWAQFFAEHQFLIGVSVDGTPEVHDKYRISVNGKPTFERVKRTIDLLLEFQVEFNVLTVINDQNWNKGKETYQFLKSLGAKHMQFIPIVEVQGSAQQSTDHYAPNREAVLTHFSVPAHGYGEFMTQVFEEWLKEDVGHVYVRMFDSVLATWLGYPASVCVQSKNCGQAMVIEANGDVYSCDHYVYPANRLGNIAQTTLSKLATSKQQQRFGQAKSLRLTDQCQSCEVHGLCYGGCPKHRIVTQAGQKHKHNYLCESYQRIFRHTAPAMHVMAQTISQGGTAADALPLLKKMRHQHVFA</sequence>
<keyword evidence="3" id="KW-0949">S-adenosyl-L-methionine</keyword>
<organism evidence="9 10">
    <name type="scientific">Photobacterium aphoticum</name>
    <dbReference type="NCBI Taxonomy" id="754436"/>
    <lineage>
        <taxon>Bacteria</taxon>
        <taxon>Pseudomonadati</taxon>
        <taxon>Pseudomonadota</taxon>
        <taxon>Gammaproteobacteria</taxon>
        <taxon>Vibrionales</taxon>
        <taxon>Vibrionaceae</taxon>
        <taxon>Photobacterium</taxon>
    </lineage>
</organism>
<dbReference type="Gene3D" id="3.20.20.70">
    <property type="entry name" value="Aldolase class I"/>
    <property type="match status" value="1"/>
</dbReference>
<dbReference type="EMBL" id="LDOV01000030">
    <property type="protein sequence ID" value="KLU99588.1"/>
    <property type="molecule type" value="Genomic_DNA"/>
</dbReference>
<keyword evidence="4" id="KW-0479">Metal-binding</keyword>
<evidence type="ECO:0000259" key="8">
    <source>
        <dbReference type="PROSITE" id="PS51918"/>
    </source>
</evidence>
<dbReference type="Pfam" id="PF13186">
    <property type="entry name" value="SPASM"/>
    <property type="match status" value="1"/>
</dbReference>
<accession>A0A0J1GJ92</accession>
<dbReference type="CDD" id="cd01335">
    <property type="entry name" value="Radical_SAM"/>
    <property type="match status" value="1"/>
</dbReference>
<gene>
    <name evidence="9" type="ORF">ABT58_16950</name>
</gene>
<dbReference type="PROSITE" id="PS51918">
    <property type="entry name" value="RADICAL_SAM"/>
    <property type="match status" value="1"/>
</dbReference>
<keyword evidence="2" id="KW-0004">4Fe-4S</keyword>
<comment type="caution">
    <text evidence="9">The sequence shown here is derived from an EMBL/GenBank/DDBJ whole genome shotgun (WGS) entry which is preliminary data.</text>
</comment>
<dbReference type="SFLD" id="SFLDG01072">
    <property type="entry name" value="dehydrogenase_like"/>
    <property type="match status" value="1"/>
</dbReference>
<dbReference type="NCBIfam" id="TIGR03942">
    <property type="entry name" value="sulfatase_rSAM"/>
    <property type="match status" value="1"/>
</dbReference>
<dbReference type="InterPro" id="IPR023867">
    <property type="entry name" value="Sulphatase_maturase_rSAM"/>
</dbReference>
<keyword evidence="5" id="KW-0408">Iron</keyword>
<dbReference type="InterPro" id="IPR007197">
    <property type="entry name" value="rSAM"/>
</dbReference>
<dbReference type="PANTHER" id="PTHR43273:SF3">
    <property type="entry name" value="ANAEROBIC SULFATASE-MATURATING ENZYME HOMOLOG ASLB-RELATED"/>
    <property type="match status" value="1"/>
</dbReference>
<dbReference type="InterPro" id="IPR013785">
    <property type="entry name" value="Aldolase_TIM"/>
</dbReference>
<evidence type="ECO:0000256" key="5">
    <source>
        <dbReference type="ARBA" id="ARBA00023004"/>
    </source>
</evidence>
<evidence type="ECO:0000256" key="7">
    <source>
        <dbReference type="ARBA" id="ARBA00023601"/>
    </source>
</evidence>
<evidence type="ECO:0000313" key="9">
    <source>
        <dbReference type="EMBL" id="KLU99588.1"/>
    </source>
</evidence>
<dbReference type="SUPFAM" id="SSF102114">
    <property type="entry name" value="Radical SAM enzymes"/>
    <property type="match status" value="1"/>
</dbReference>
<comment type="cofactor">
    <cofactor evidence="1">
        <name>[4Fe-4S] cluster</name>
        <dbReference type="ChEBI" id="CHEBI:49883"/>
    </cofactor>
</comment>
<keyword evidence="6" id="KW-0411">Iron-sulfur</keyword>
<proteinExistence type="inferred from homology"/>
<dbReference type="Proteomes" id="UP000036426">
    <property type="component" value="Unassembled WGS sequence"/>
</dbReference>
<evidence type="ECO:0000256" key="1">
    <source>
        <dbReference type="ARBA" id="ARBA00001966"/>
    </source>
</evidence>
<feature type="domain" description="Radical SAM core" evidence="8">
    <location>
        <begin position="6"/>
        <end position="260"/>
    </location>
</feature>
<evidence type="ECO:0000256" key="6">
    <source>
        <dbReference type="ARBA" id="ARBA00023014"/>
    </source>
</evidence>
<protein>
    <submittedName>
        <fullName evidence="9">Sulfatase</fullName>
    </submittedName>
</protein>
<dbReference type="PANTHER" id="PTHR43273">
    <property type="entry name" value="ANAEROBIC SULFATASE-MATURATING ENZYME HOMOLOG ASLB-RELATED"/>
    <property type="match status" value="1"/>
</dbReference>
<dbReference type="InterPro" id="IPR034491">
    <property type="entry name" value="Anaerob_Ser_sulfatase-maturase"/>
</dbReference>
<evidence type="ECO:0000313" key="10">
    <source>
        <dbReference type="Proteomes" id="UP000036426"/>
    </source>
</evidence>
<keyword evidence="10" id="KW-1185">Reference proteome</keyword>
<dbReference type="NCBIfam" id="TIGR04085">
    <property type="entry name" value="rSAM_more_4Fe4S"/>
    <property type="match status" value="1"/>
</dbReference>
<dbReference type="SFLD" id="SFLDF00285">
    <property type="entry name" value="anaerobic_Ser-type_sulfatase-m"/>
    <property type="match status" value="1"/>
</dbReference>
<dbReference type="GO" id="GO:0046872">
    <property type="term" value="F:metal ion binding"/>
    <property type="evidence" value="ECO:0007669"/>
    <property type="project" value="UniProtKB-KW"/>
</dbReference>